<dbReference type="AlphaFoldDB" id="A0A1K1XU31"/>
<evidence type="ECO:0000313" key="2">
    <source>
        <dbReference type="EMBL" id="VXB36496.1"/>
    </source>
</evidence>
<accession>A0A653Q359</accession>
<protein>
    <recommendedName>
        <fullName evidence="4">DUF2197 domain-containing protein</fullName>
    </recommendedName>
</protein>
<reference evidence="2 3" key="1">
    <citation type="submission" date="2019-10" db="EMBL/GenBank/DDBJ databases">
        <authorList>
            <person name="Karimi E."/>
        </authorList>
    </citation>
    <scope>NUCLEOTIDE SEQUENCE [LARGE SCALE GENOMIC DNA]</scope>
    <source>
        <strain evidence="2">Bacillus sp. 348</strain>
    </source>
</reference>
<proteinExistence type="predicted"/>
<sequence length="77" mass="9133">MMRVKCSLCEKLETINDDTLVAKRLRNRPIHTYMCDDCQERIKVKTEARIKTGRFSLYQDPATKEKKKKKGKKEQKT</sequence>
<evidence type="ECO:0000256" key="1">
    <source>
        <dbReference type="SAM" id="MobiDB-lite"/>
    </source>
</evidence>
<evidence type="ECO:0000313" key="3">
    <source>
        <dbReference type="Proteomes" id="UP000433089"/>
    </source>
</evidence>
<name>A0A1K1XU31_BACAB</name>
<dbReference type="InterPro" id="IPR019241">
    <property type="entry name" value="DUF2197"/>
</dbReference>
<dbReference type="Pfam" id="PF09963">
    <property type="entry name" value="DUF2197"/>
    <property type="match status" value="1"/>
</dbReference>
<gene>
    <name evidence="2" type="primary">ylaI</name>
    <name evidence="2" type="ORF">BACI348_40572</name>
</gene>
<feature type="compositionally biased region" description="Basic residues" evidence="1">
    <location>
        <begin position="65"/>
        <end position="77"/>
    </location>
</feature>
<organism evidence="2 3">
    <name type="scientific">Bacillus altitudinis</name>
    <dbReference type="NCBI Taxonomy" id="293387"/>
    <lineage>
        <taxon>Bacteria</taxon>
        <taxon>Bacillati</taxon>
        <taxon>Bacillota</taxon>
        <taxon>Bacilli</taxon>
        <taxon>Bacillales</taxon>
        <taxon>Bacillaceae</taxon>
        <taxon>Bacillus</taxon>
    </lineage>
</organism>
<dbReference type="EMBL" id="CABWLH010000009">
    <property type="protein sequence ID" value="VXB36496.1"/>
    <property type="molecule type" value="Genomic_DNA"/>
</dbReference>
<accession>A0A1K1XU31</accession>
<dbReference type="Proteomes" id="UP000433089">
    <property type="component" value="Unassembled WGS sequence"/>
</dbReference>
<evidence type="ECO:0008006" key="4">
    <source>
        <dbReference type="Google" id="ProtNLM"/>
    </source>
</evidence>
<feature type="region of interest" description="Disordered" evidence="1">
    <location>
        <begin position="58"/>
        <end position="77"/>
    </location>
</feature>